<keyword evidence="1" id="KW-0812">Transmembrane</keyword>
<evidence type="ECO:0000256" key="1">
    <source>
        <dbReference type="SAM" id="Phobius"/>
    </source>
</evidence>
<keyword evidence="3" id="KW-1185">Reference proteome</keyword>
<dbReference type="AlphaFoldDB" id="A0A346XZ03"/>
<sequence length="65" mass="6456">MRTWLGFLASAALGVLVVMAIAGSSRLSGPVLLAGFSTHGLHAGDLVTLLAASVGLGAIVALARR</sequence>
<evidence type="ECO:0000313" key="3">
    <source>
        <dbReference type="Proteomes" id="UP000264006"/>
    </source>
</evidence>
<dbReference type="EMBL" id="CP031165">
    <property type="protein sequence ID" value="AXV07450.1"/>
    <property type="molecule type" value="Genomic_DNA"/>
</dbReference>
<keyword evidence="1" id="KW-0472">Membrane</keyword>
<reference evidence="2 3" key="1">
    <citation type="submission" date="2018-09" db="EMBL/GenBank/DDBJ databases">
        <title>Complete genome sequence of Euzebya sp. DY32-46 isolated from seawater of Pacific Ocean.</title>
        <authorList>
            <person name="Xu L."/>
            <person name="Wu Y.-H."/>
            <person name="Xu X.-W."/>
        </authorList>
    </citation>
    <scope>NUCLEOTIDE SEQUENCE [LARGE SCALE GENOMIC DNA]</scope>
    <source>
        <strain evidence="2 3">DY32-46</strain>
    </source>
</reference>
<protein>
    <submittedName>
        <fullName evidence="2">Uncharacterized protein</fullName>
    </submittedName>
</protein>
<proteinExistence type="predicted"/>
<feature type="transmembrane region" description="Helical" evidence="1">
    <location>
        <begin position="46"/>
        <end position="63"/>
    </location>
</feature>
<accession>A0A346XZ03</accession>
<organism evidence="2 3">
    <name type="scientific">Euzebya pacifica</name>
    <dbReference type="NCBI Taxonomy" id="1608957"/>
    <lineage>
        <taxon>Bacteria</taxon>
        <taxon>Bacillati</taxon>
        <taxon>Actinomycetota</taxon>
        <taxon>Nitriliruptoria</taxon>
        <taxon>Euzebyales</taxon>
    </lineage>
</organism>
<dbReference type="RefSeq" id="WP_114591938.1">
    <property type="nucleotide sequence ID" value="NZ_CAXIBR010000072.1"/>
</dbReference>
<name>A0A346XZ03_9ACTN</name>
<keyword evidence="1" id="KW-1133">Transmembrane helix</keyword>
<gene>
    <name evidence="2" type="ORF">DVS28_a2771</name>
</gene>
<dbReference type="KEGG" id="euz:DVS28_a2771"/>
<dbReference type="Proteomes" id="UP000264006">
    <property type="component" value="Chromosome"/>
</dbReference>
<evidence type="ECO:0000313" key="2">
    <source>
        <dbReference type="EMBL" id="AXV07450.1"/>
    </source>
</evidence>